<feature type="region of interest" description="Disordered" evidence="2">
    <location>
        <begin position="108"/>
        <end position="170"/>
    </location>
</feature>
<accession>A0AAW1SBU0</accession>
<dbReference type="Pfam" id="PF03097">
    <property type="entry name" value="BRO1"/>
    <property type="match status" value="1"/>
</dbReference>
<dbReference type="InterPro" id="IPR038499">
    <property type="entry name" value="BRO1_sf"/>
</dbReference>
<dbReference type="Gene3D" id="1.25.40.280">
    <property type="entry name" value="alix/aip1 like domains"/>
    <property type="match status" value="1"/>
</dbReference>
<dbReference type="InterPro" id="IPR004328">
    <property type="entry name" value="BRO1_dom"/>
</dbReference>
<evidence type="ECO:0000256" key="2">
    <source>
        <dbReference type="SAM" id="MobiDB-lite"/>
    </source>
</evidence>
<dbReference type="SMART" id="SM01041">
    <property type="entry name" value="BRO1"/>
    <property type="match status" value="1"/>
</dbReference>
<dbReference type="Proteomes" id="UP001445335">
    <property type="component" value="Unassembled WGS sequence"/>
</dbReference>
<protein>
    <recommendedName>
        <fullName evidence="4">BRO1 domain-containing protein</fullName>
    </recommendedName>
</protein>
<proteinExistence type="inferred from homology"/>
<evidence type="ECO:0000313" key="5">
    <source>
        <dbReference type="EMBL" id="KAK9843945.1"/>
    </source>
</evidence>
<comment type="similarity">
    <text evidence="1">Belongs to the BROX family.</text>
</comment>
<feature type="compositionally biased region" description="Low complexity" evidence="2">
    <location>
        <begin position="128"/>
        <end position="169"/>
    </location>
</feature>
<dbReference type="AlphaFoldDB" id="A0AAW1SBU0"/>
<evidence type="ECO:0000256" key="1">
    <source>
        <dbReference type="ARBA" id="ARBA00008901"/>
    </source>
</evidence>
<organism evidence="5 6">
    <name type="scientific">Elliptochloris bilobata</name>
    <dbReference type="NCBI Taxonomy" id="381761"/>
    <lineage>
        <taxon>Eukaryota</taxon>
        <taxon>Viridiplantae</taxon>
        <taxon>Chlorophyta</taxon>
        <taxon>core chlorophytes</taxon>
        <taxon>Trebouxiophyceae</taxon>
        <taxon>Trebouxiophyceae incertae sedis</taxon>
        <taxon>Elliptochloris clade</taxon>
        <taxon>Elliptochloris</taxon>
    </lineage>
</organism>
<dbReference type="PANTHER" id="PTHR23032:SF13">
    <property type="entry name" value="BRO1 DOMAIN-CONTAINING PROTEIN BROX"/>
    <property type="match status" value="1"/>
</dbReference>
<keyword evidence="6" id="KW-1185">Reference proteome</keyword>
<keyword evidence="3" id="KW-0812">Transmembrane</keyword>
<evidence type="ECO:0000313" key="6">
    <source>
        <dbReference type="Proteomes" id="UP001445335"/>
    </source>
</evidence>
<dbReference type="EMBL" id="JALJOU010000004">
    <property type="protein sequence ID" value="KAK9843945.1"/>
    <property type="molecule type" value="Genomic_DNA"/>
</dbReference>
<dbReference type="PROSITE" id="PS51180">
    <property type="entry name" value="BRO1"/>
    <property type="match status" value="1"/>
</dbReference>
<evidence type="ECO:0000256" key="3">
    <source>
        <dbReference type="SAM" id="Phobius"/>
    </source>
</evidence>
<evidence type="ECO:0000259" key="4">
    <source>
        <dbReference type="PROSITE" id="PS51180"/>
    </source>
</evidence>
<feature type="domain" description="BRO1" evidence="4">
    <location>
        <begin position="202"/>
        <end position="498"/>
    </location>
</feature>
<gene>
    <name evidence="5" type="ORF">WJX81_000046</name>
</gene>
<keyword evidence="3" id="KW-1133">Transmembrane helix</keyword>
<feature type="transmembrane region" description="Helical" evidence="3">
    <location>
        <begin position="550"/>
        <end position="577"/>
    </location>
</feature>
<keyword evidence="3" id="KW-0472">Membrane</keyword>
<comment type="caution">
    <text evidence="5">The sequence shown here is derived from an EMBL/GenBank/DDBJ whole genome shotgun (WGS) entry which is preliminary data.</text>
</comment>
<reference evidence="5 6" key="1">
    <citation type="journal article" date="2024" name="Nat. Commun.">
        <title>Phylogenomics reveals the evolutionary origins of lichenization in chlorophyte algae.</title>
        <authorList>
            <person name="Puginier C."/>
            <person name="Libourel C."/>
            <person name="Otte J."/>
            <person name="Skaloud P."/>
            <person name="Haon M."/>
            <person name="Grisel S."/>
            <person name="Petersen M."/>
            <person name="Berrin J.G."/>
            <person name="Delaux P.M."/>
            <person name="Dal Grande F."/>
            <person name="Keller J."/>
        </authorList>
    </citation>
    <scope>NUCLEOTIDE SEQUENCE [LARGE SCALE GENOMIC DNA]</scope>
    <source>
        <strain evidence="5 6">SAG 245.80</strain>
    </source>
</reference>
<dbReference type="PANTHER" id="PTHR23032">
    <property type="entry name" value="BRO1 DOMAIN-CONTAINING PROTEIN BROX"/>
    <property type="match status" value="1"/>
</dbReference>
<feature type="region of interest" description="Disordered" evidence="2">
    <location>
        <begin position="622"/>
        <end position="643"/>
    </location>
</feature>
<dbReference type="InterPro" id="IPR038898">
    <property type="entry name" value="BROX"/>
</dbReference>
<name>A0AAW1SBU0_9CHLO</name>
<sequence>MEEAVVRSSAAQKSASASSAPALISTFVLSPLPKLSQETADLNLLRKLVRRGENAAHEYLDALGEARRHLLLKLEAAPATDAAAEVEAKLAAYLALLVGLVDERHAGSDTSAPGGAGVVDPQQHDSTRAAAGGTEEASEPAAASGGAANRASTGSAAGPGEGLAPPLAGDSRLRRGRTAARYAWDDVLLCARPTRRAAADTAFELASAVEATAIWLTRRAAHLCQDARAGTSLEAATQGYRLLRKAAGMLDFVCDHAAPLLAPDLGSLDCLPATPGAYAELCLADAQAVTAARAIAKGNAPTLIASLAASAAASYSSAAAAAASAGMPGSPAAAKGAAGAPARVGSVGFWSGAGGGPGAACKAVKYAEYQAAVSRAYAHAFAGMAELDAGRAGAAVALLEAAQTHAAAAATAGRVYDRADPPTGMAAHEYYDRALRAAIDAPLAKAKRENDSVFFQSVPRDLPSLPEPRRLAAAEPYALPPPAPLLAERDALAGFKAAPPARAAAAAGTAAAGKPGAAGAAGAAAAAGGAVGPDGKSEQGAPQARRGGAWWQWLLVIIAMPLLAIVSLVGVVVWLLLLPLKCFCCPIGCAVQLLWNVVEWLLKAPLRAMLWASDKPWRPGPLPAAGGTQGAAGGAGKDKVAPV</sequence>